<reference evidence="1" key="1">
    <citation type="journal article" date="2015" name="Nature">
        <title>Complex archaea that bridge the gap between prokaryotes and eukaryotes.</title>
        <authorList>
            <person name="Spang A."/>
            <person name="Saw J.H."/>
            <person name="Jorgensen S.L."/>
            <person name="Zaremba-Niedzwiedzka K."/>
            <person name="Martijn J."/>
            <person name="Lind A.E."/>
            <person name="van Eijk R."/>
            <person name="Schleper C."/>
            <person name="Guy L."/>
            <person name="Ettema T.J."/>
        </authorList>
    </citation>
    <scope>NUCLEOTIDE SEQUENCE</scope>
</reference>
<proteinExistence type="predicted"/>
<dbReference type="AlphaFoldDB" id="A0A0F9LB35"/>
<gene>
    <name evidence="1" type="ORF">LCGC14_1601510</name>
</gene>
<sequence length="120" mass="13343">MVAWPATLPQSPYLKVTETRQSATLRSAMDAGPPKVRRRFTAAVRHIDVVMFLTGPQKTTFDTFFNTTISEGAVSFDWTDPISGGTVSMRFREPPAWTQVRAGTVANKLWQAVFALEILP</sequence>
<organism evidence="1">
    <name type="scientific">marine sediment metagenome</name>
    <dbReference type="NCBI Taxonomy" id="412755"/>
    <lineage>
        <taxon>unclassified sequences</taxon>
        <taxon>metagenomes</taxon>
        <taxon>ecological metagenomes</taxon>
    </lineage>
</organism>
<protein>
    <submittedName>
        <fullName evidence="1">Uncharacterized protein</fullName>
    </submittedName>
</protein>
<evidence type="ECO:0000313" key="1">
    <source>
        <dbReference type="EMBL" id="KKM24795.1"/>
    </source>
</evidence>
<dbReference type="EMBL" id="LAZR01012849">
    <property type="protein sequence ID" value="KKM24795.1"/>
    <property type="molecule type" value="Genomic_DNA"/>
</dbReference>
<accession>A0A0F9LB35</accession>
<comment type="caution">
    <text evidence="1">The sequence shown here is derived from an EMBL/GenBank/DDBJ whole genome shotgun (WGS) entry which is preliminary data.</text>
</comment>
<name>A0A0F9LB35_9ZZZZ</name>